<keyword evidence="2" id="KW-0472">Membrane</keyword>
<evidence type="ECO:0000313" key="3">
    <source>
        <dbReference type="EMBL" id="HIU52424.1"/>
    </source>
</evidence>
<feature type="transmembrane region" description="Helical" evidence="2">
    <location>
        <begin position="91"/>
        <end position="111"/>
    </location>
</feature>
<keyword evidence="2" id="KW-0812">Transmembrane</keyword>
<dbReference type="Proteomes" id="UP000824093">
    <property type="component" value="Unassembled WGS sequence"/>
</dbReference>
<keyword evidence="1" id="KW-0175">Coiled coil</keyword>
<dbReference type="EMBL" id="DVNH01000063">
    <property type="protein sequence ID" value="HIU52424.1"/>
    <property type="molecule type" value="Genomic_DNA"/>
</dbReference>
<dbReference type="InterPro" id="IPR010690">
    <property type="entry name" value="YqfD"/>
</dbReference>
<feature type="coiled-coil region" evidence="1">
    <location>
        <begin position="324"/>
        <end position="363"/>
    </location>
</feature>
<organism evidence="3 4">
    <name type="scientific">Candidatus Merdicola faecigallinarum</name>
    <dbReference type="NCBI Taxonomy" id="2840862"/>
    <lineage>
        <taxon>Bacteria</taxon>
        <taxon>Bacillati</taxon>
        <taxon>Bacillota</taxon>
        <taxon>Clostridia</taxon>
        <taxon>Candidatus Merdicola</taxon>
    </lineage>
</organism>
<dbReference type="AlphaFoldDB" id="A0A9D1M2F2"/>
<keyword evidence="2" id="KW-1133">Transmembrane helix</keyword>
<proteinExistence type="predicted"/>
<reference evidence="3" key="2">
    <citation type="journal article" date="2021" name="PeerJ">
        <title>Extensive microbial diversity within the chicken gut microbiome revealed by metagenomics and culture.</title>
        <authorList>
            <person name="Gilroy R."/>
            <person name="Ravi A."/>
            <person name="Getino M."/>
            <person name="Pursley I."/>
            <person name="Horton D.L."/>
            <person name="Alikhan N.F."/>
            <person name="Baker D."/>
            <person name="Gharbi K."/>
            <person name="Hall N."/>
            <person name="Watson M."/>
            <person name="Adriaenssens E.M."/>
            <person name="Foster-Nyarko E."/>
            <person name="Jarju S."/>
            <person name="Secka A."/>
            <person name="Antonio M."/>
            <person name="Oren A."/>
            <person name="Chaudhuri R.R."/>
            <person name="La Ragione R."/>
            <person name="Hildebrand F."/>
            <person name="Pallen M.J."/>
        </authorList>
    </citation>
    <scope>NUCLEOTIDE SEQUENCE</scope>
    <source>
        <strain evidence="3">CHK195-15760</strain>
    </source>
</reference>
<gene>
    <name evidence="3" type="primary">yqfD</name>
    <name evidence="3" type="ORF">IAB70_07460</name>
</gene>
<comment type="caution">
    <text evidence="3">The sequence shown here is derived from an EMBL/GenBank/DDBJ whole genome shotgun (WGS) entry which is preliminary data.</text>
</comment>
<dbReference type="PIRSF" id="PIRSF029895">
    <property type="entry name" value="SpoIV"/>
    <property type="match status" value="1"/>
</dbReference>
<evidence type="ECO:0000256" key="1">
    <source>
        <dbReference type="SAM" id="Coils"/>
    </source>
</evidence>
<name>A0A9D1M2F2_9FIRM</name>
<dbReference type="NCBIfam" id="TIGR02876">
    <property type="entry name" value="spore_yqfD"/>
    <property type="match status" value="1"/>
</dbReference>
<evidence type="ECO:0000256" key="2">
    <source>
        <dbReference type="SAM" id="Phobius"/>
    </source>
</evidence>
<accession>A0A9D1M2F2</accession>
<reference evidence="3" key="1">
    <citation type="submission" date="2020-10" db="EMBL/GenBank/DDBJ databases">
        <authorList>
            <person name="Gilroy R."/>
        </authorList>
    </citation>
    <scope>NUCLEOTIDE SEQUENCE</scope>
    <source>
        <strain evidence="3">CHK195-15760</strain>
    </source>
</reference>
<evidence type="ECO:0000313" key="4">
    <source>
        <dbReference type="Proteomes" id="UP000824093"/>
    </source>
</evidence>
<dbReference type="Pfam" id="PF06898">
    <property type="entry name" value="YqfD"/>
    <property type="match status" value="1"/>
</dbReference>
<sequence length="394" mass="46235">MIFKILMQYLLGYLKIEVEGYYIERFINICKAKQIFLWNLKRKNTSIMEANIGLDTFGLIREIARKTKCKVKIKNKKGIPFFLNRYKKRKIFFLCLLFIIMGILITSNFIWNIEITGNVEIPSEEILKSVNENGLKLGEYKGKIDTKKIINEVRLKREDIAWIGIEIKGTNAMIKIVETEKKPEMLDESDYCNIVADKEGVIEKVDANNGTIMVNVGDRIKEGSILIGGWMEGKYTGTRYVHASGEIKARVWYTEKAKVELSQKVREKTGKEEKKYRVKFHNFEINLYKKLSNFENYDTIYQDEKVKIFSNFYIPVEITTCHNFEIIEKEVNYTQEEAKELAKKEAEEKLQKEIQDMSKVQNKLYHFQEKDGYIEAEVTYEVLENIGTEEKIVF</sequence>
<protein>
    <submittedName>
        <fullName evidence="3">Sporulation protein YqfD</fullName>
    </submittedName>
</protein>